<evidence type="ECO:0000313" key="2">
    <source>
        <dbReference type="Proteomes" id="UP000631114"/>
    </source>
</evidence>
<name>A0A835LUK1_9MAGN</name>
<keyword evidence="2" id="KW-1185">Reference proteome</keyword>
<dbReference type="PANTHER" id="PTHR31722:SF62">
    <property type="entry name" value="EMB|CAB62433.1"/>
    <property type="match status" value="1"/>
</dbReference>
<evidence type="ECO:0000313" key="1">
    <source>
        <dbReference type="EMBL" id="KAF9603879.1"/>
    </source>
</evidence>
<sequence length="151" mass="17423">MSPRISFSNDFIDTQQTIKHEHNSSREVPVASEHFEFSVNRYTMMPADELFFKGALLPFKKTTLRDELLVDHEEDDVSVRPPKVPTKWKEFLGLKKSHILYKKPEKSEEPTERVVGVNGSKSIHQENHISKISQVPLANKESMFGEVEMLI</sequence>
<organism evidence="1 2">
    <name type="scientific">Coptis chinensis</name>
    <dbReference type="NCBI Taxonomy" id="261450"/>
    <lineage>
        <taxon>Eukaryota</taxon>
        <taxon>Viridiplantae</taxon>
        <taxon>Streptophyta</taxon>
        <taxon>Embryophyta</taxon>
        <taxon>Tracheophyta</taxon>
        <taxon>Spermatophyta</taxon>
        <taxon>Magnoliopsida</taxon>
        <taxon>Ranunculales</taxon>
        <taxon>Ranunculaceae</taxon>
        <taxon>Coptidoideae</taxon>
        <taxon>Coptis</taxon>
    </lineage>
</organism>
<dbReference type="PANTHER" id="PTHR31722">
    <property type="entry name" value="OS06G0675200 PROTEIN"/>
    <property type="match status" value="1"/>
</dbReference>
<dbReference type="EMBL" id="JADFTS010000006">
    <property type="protein sequence ID" value="KAF9603879.1"/>
    <property type="molecule type" value="Genomic_DNA"/>
</dbReference>
<proteinExistence type="predicted"/>
<accession>A0A835LUK1</accession>
<comment type="caution">
    <text evidence="1">The sequence shown here is derived from an EMBL/GenBank/DDBJ whole genome shotgun (WGS) entry which is preliminary data.</text>
</comment>
<dbReference type="AlphaFoldDB" id="A0A835LUK1"/>
<gene>
    <name evidence="1" type="ORF">IFM89_038137</name>
</gene>
<dbReference type="OrthoDB" id="1927989at2759"/>
<protein>
    <submittedName>
        <fullName evidence="1">Uncharacterized protein</fullName>
    </submittedName>
</protein>
<dbReference type="Proteomes" id="UP000631114">
    <property type="component" value="Unassembled WGS sequence"/>
</dbReference>
<reference evidence="1 2" key="1">
    <citation type="submission" date="2020-10" db="EMBL/GenBank/DDBJ databases">
        <title>The Coptis chinensis genome and diversification of protoberbering-type alkaloids.</title>
        <authorList>
            <person name="Wang B."/>
            <person name="Shu S."/>
            <person name="Song C."/>
            <person name="Liu Y."/>
        </authorList>
    </citation>
    <scope>NUCLEOTIDE SEQUENCE [LARGE SCALE GENOMIC DNA]</scope>
    <source>
        <strain evidence="1">HL-2020</strain>
        <tissue evidence="1">Leaf</tissue>
    </source>
</reference>